<feature type="compositionally biased region" description="Basic residues" evidence="1">
    <location>
        <begin position="36"/>
        <end position="45"/>
    </location>
</feature>
<proteinExistence type="predicted"/>
<keyword evidence="3" id="KW-1185">Reference proteome</keyword>
<dbReference type="AlphaFoldDB" id="A0A8J5TD44"/>
<reference evidence="2" key="2">
    <citation type="submission" date="2021-02" db="EMBL/GenBank/DDBJ databases">
        <authorList>
            <person name="Kimball J.A."/>
            <person name="Haas M.W."/>
            <person name="Macchietto M."/>
            <person name="Kono T."/>
            <person name="Duquette J."/>
            <person name="Shao M."/>
        </authorList>
    </citation>
    <scope>NUCLEOTIDE SEQUENCE</scope>
    <source>
        <tissue evidence="2">Fresh leaf tissue</tissue>
    </source>
</reference>
<dbReference type="Proteomes" id="UP000729402">
    <property type="component" value="Unassembled WGS sequence"/>
</dbReference>
<dbReference type="EMBL" id="JAAALK010000282">
    <property type="protein sequence ID" value="KAG8080290.1"/>
    <property type="molecule type" value="Genomic_DNA"/>
</dbReference>
<organism evidence="2 3">
    <name type="scientific">Zizania palustris</name>
    <name type="common">Northern wild rice</name>
    <dbReference type="NCBI Taxonomy" id="103762"/>
    <lineage>
        <taxon>Eukaryota</taxon>
        <taxon>Viridiplantae</taxon>
        <taxon>Streptophyta</taxon>
        <taxon>Embryophyta</taxon>
        <taxon>Tracheophyta</taxon>
        <taxon>Spermatophyta</taxon>
        <taxon>Magnoliopsida</taxon>
        <taxon>Liliopsida</taxon>
        <taxon>Poales</taxon>
        <taxon>Poaceae</taxon>
        <taxon>BOP clade</taxon>
        <taxon>Oryzoideae</taxon>
        <taxon>Oryzeae</taxon>
        <taxon>Zizaniinae</taxon>
        <taxon>Zizania</taxon>
    </lineage>
</organism>
<evidence type="ECO:0000256" key="1">
    <source>
        <dbReference type="SAM" id="MobiDB-lite"/>
    </source>
</evidence>
<gene>
    <name evidence="2" type="ORF">GUJ93_ZPchr0007g6354</name>
</gene>
<evidence type="ECO:0000313" key="3">
    <source>
        <dbReference type="Proteomes" id="UP000729402"/>
    </source>
</evidence>
<protein>
    <submittedName>
        <fullName evidence="2">Uncharacterized protein</fullName>
    </submittedName>
</protein>
<accession>A0A8J5TD44</accession>
<evidence type="ECO:0000313" key="2">
    <source>
        <dbReference type="EMBL" id="KAG8080290.1"/>
    </source>
</evidence>
<name>A0A8J5TD44_ZIZPA</name>
<sequence>MLPPVLSPLAGDERPGGPRVRRARGPSGMPPTRGLPTRHHRRLTRATRCSGVRRYSTDTTSTLAREAREVA</sequence>
<reference evidence="2" key="1">
    <citation type="journal article" date="2021" name="bioRxiv">
        <title>Whole Genome Assembly and Annotation of Northern Wild Rice, Zizania palustris L., Supports a Whole Genome Duplication in the Zizania Genus.</title>
        <authorList>
            <person name="Haas M."/>
            <person name="Kono T."/>
            <person name="Macchietto M."/>
            <person name="Millas R."/>
            <person name="McGilp L."/>
            <person name="Shao M."/>
            <person name="Duquette J."/>
            <person name="Hirsch C.N."/>
            <person name="Kimball J."/>
        </authorList>
    </citation>
    <scope>NUCLEOTIDE SEQUENCE</scope>
    <source>
        <tissue evidence="2">Fresh leaf tissue</tissue>
    </source>
</reference>
<comment type="caution">
    <text evidence="2">The sequence shown here is derived from an EMBL/GenBank/DDBJ whole genome shotgun (WGS) entry which is preliminary data.</text>
</comment>
<feature type="region of interest" description="Disordered" evidence="1">
    <location>
        <begin position="1"/>
        <end position="71"/>
    </location>
</feature>